<feature type="compositionally biased region" description="Basic and acidic residues" evidence="2">
    <location>
        <begin position="7"/>
        <end position="33"/>
    </location>
</feature>
<dbReference type="EMBL" id="JAIWYP010000009">
    <property type="protein sequence ID" value="KAH3768931.1"/>
    <property type="molecule type" value="Genomic_DNA"/>
</dbReference>
<keyword evidence="5" id="KW-1185">Reference proteome</keyword>
<feature type="region of interest" description="Disordered" evidence="2">
    <location>
        <begin position="1"/>
        <end position="52"/>
    </location>
</feature>
<keyword evidence="1" id="KW-0479">Metal-binding</keyword>
<dbReference type="InterPro" id="IPR001878">
    <property type="entry name" value="Znf_CCHC"/>
</dbReference>
<protein>
    <recommendedName>
        <fullName evidence="3">CCHC-type domain-containing protein</fullName>
    </recommendedName>
</protein>
<dbReference type="Gene3D" id="4.10.60.10">
    <property type="entry name" value="Zinc finger, CCHC-type"/>
    <property type="match status" value="1"/>
</dbReference>
<dbReference type="SUPFAM" id="SSF57756">
    <property type="entry name" value="Retrovirus zinc finger-like domains"/>
    <property type="match status" value="1"/>
</dbReference>
<dbReference type="PROSITE" id="PS50158">
    <property type="entry name" value="ZF_CCHC"/>
    <property type="match status" value="1"/>
</dbReference>
<name>A0A9D4DWJ5_DREPO</name>
<gene>
    <name evidence="4" type="ORF">DPMN_170149</name>
</gene>
<evidence type="ECO:0000313" key="4">
    <source>
        <dbReference type="EMBL" id="KAH3768931.1"/>
    </source>
</evidence>
<feature type="domain" description="CCHC-type" evidence="3">
    <location>
        <begin position="259"/>
        <end position="272"/>
    </location>
</feature>
<evidence type="ECO:0000256" key="2">
    <source>
        <dbReference type="SAM" id="MobiDB-lite"/>
    </source>
</evidence>
<feature type="compositionally biased region" description="Acidic residues" evidence="2">
    <location>
        <begin position="34"/>
        <end position="52"/>
    </location>
</feature>
<keyword evidence="1" id="KW-0863">Zinc-finger</keyword>
<evidence type="ECO:0000313" key="5">
    <source>
        <dbReference type="Proteomes" id="UP000828390"/>
    </source>
</evidence>
<feature type="region of interest" description="Disordered" evidence="2">
    <location>
        <begin position="162"/>
        <end position="193"/>
    </location>
</feature>
<reference evidence="4" key="1">
    <citation type="journal article" date="2019" name="bioRxiv">
        <title>The Genome of the Zebra Mussel, Dreissena polymorpha: A Resource for Invasive Species Research.</title>
        <authorList>
            <person name="McCartney M.A."/>
            <person name="Auch B."/>
            <person name="Kono T."/>
            <person name="Mallez S."/>
            <person name="Zhang Y."/>
            <person name="Obille A."/>
            <person name="Becker A."/>
            <person name="Abrahante J.E."/>
            <person name="Garbe J."/>
            <person name="Badalamenti J.P."/>
            <person name="Herman A."/>
            <person name="Mangelson H."/>
            <person name="Liachko I."/>
            <person name="Sullivan S."/>
            <person name="Sone E.D."/>
            <person name="Koren S."/>
            <person name="Silverstein K.A.T."/>
            <person name="Beckman K.B."/>
            <person name="Gohl D.M."/>
        </authorList>
    </citation>
    <scope>NUCLEOTIDE SEQUENCE</scope>
    <source>
        <strain evidence="4">Duluth1</strain>
        <tissue evidence="4">Whole animal</tissue>
    </source>
</reference>
<dbReference type="GO" id="GO:0003676">
    <property type="term" value="F:nucleic acid binding"/>
    <property type="evidence" value="ECO:0007669"/>
    <property type="project" value="InterPro"/>
</dbReference>
<sequence>MLSPTRVDSEISFQRRIENKEEDSDLRASHEREWDDDADSTADGDQSSEDSEIQTQLASFATVLKGVIIELNKLKQDRQTFSTASRMDTNNNKDASIGASAVESGSATCTRNGVVGPLQVRKFLDGLSDDELKFKIEFNKDPRNIDEAVYYAVNYIQIRKSGRGERRDKHNARRVTPSYSDDRDFRSSRDDGGKVAVAKRHTVTWTPKGSSEGARKQMEAETDETNNNDIKELLSRIEKLERQNGSSRWSGNGRRNVECFRCHKQGHYARECTGTPDGSSENLIVASDHHLNVQGPTLAAKEWSN</sequence>
<dbReference type="SMART" id="SM00343">
    <property type="entry name" value="ZnF_C2HC"/>
    <property type="match status" value="1"/>
</dbReference>
<dbReference type="InterPro" id="IPR036875">
    <property type="entry name" value="Znf_CCHC_sf"/>
</dbReference>
<dbReference type="AlphaFoldDB" id="A0A9D4DWJ5"/>
<evidence type="ECO:0000256" key="1">
    <source>
        <dbReference type="PROSITE-ProRule" id="PRU00047"/>
    </source>
</evidence>
<reference evidence="4" key="2">
    <citation type="submission" date="2020-11" db="EMBL/GenBank/DDBJ databases">
        <authorList>
            <person name="McCartney M.A."/>
            <person name="Auch B."/>
            <person name="Kono T."/>
            <person name="Mallez S."/>
            <person name="Becker A."/>
            <person name="Gohl D.M."/>
            <person name="Silverstein K.A.T."/>
            <person name="Koren S."/>
            <person name="Bechman K.B."/>
            <person name="Herman A."/>
            <person name="Abrahante J.E."/>
            <person name="Garbe J."/>
        </authorList>
    </citation>
    <scope>NUCLEOTIDE SEQUENCE</scope>
    <source>
        <strain evidence="4">Duluth1</strain>
        <tissue evidence="4">Whole animal</tissue>
    </source>
</reference>
<proteinExistence type="predicted"/>
<dbReference type="Proteomes" id="UP000828390">
    <property type="component" value="Unassembled WGS sequence"/>
</dbReference>
<feature type="compositionally biased region" description="Basic and acidic residues" evidence="2">
    <location>
        <begin position="180"/>
        <end position="193"/>
    </location>
</feature>
<evidence type="ECO:0000259" key="3">
    <source>
        <dbReference type="PROSITE" id="PS50158"/>
    </source>
</evidence>
<keyword evidence="1" id="KW-0862">Zinc</keyword>
<organism evidence="4 5">
    <name type="scientific">Dreissena polymorpha</name>
    <name type="common">Zebra mussel</name>
    <name type="synonym">Mytilus polymorpha</name>
    <dbReference type="NCBI Taxonomy" id="45954"/>
    <lineage>
        <taxon>Eukaryota</taxon>
        <taxon>Metazoa</taxon>
        <taxon>Spiralia</taxon>
        <taxon>Lophotrochozoa</taxon>
        <taxon>Mollusca</taxon>
        <taxon>Bivalvia</taxon>
        <taxon>Autobranchia</taxon>
        <taxon>Heteroconchia</taxon>
        <taxon>Euheterodonta</taxon>
        <taxon>Imparidentia</taxon>
        <taxon>Neoheterodontei</taxon>
        <taxon>Myida</taxon>
        <taxon>Dreissenoidea</taxon>
        <taxon>Dreissenidae</taxon>
        <taxon>Dreissena</taxon>
    </lineage>
</organism>
<dbReference type="GO" id="GO:0008270">
    <property type="term" value="F:zinc ion binding"/>
    <property type="evidence" value="ECO:0007669"/>
    <property type="project" value="UniProtKB-KW"/>
</dbReference>
<accession>A0A9D4DWJ5</accession>
<comment type="caution">
    <text evidence="4">The sequence shown here is derived from an EMBL/GenBank/DDBJ whole genome shotgun (WGS) entry which is preliminary data.</text>
</comment>